<evidence type="ECO:0000259" key="11">
    <source>
        <dbReference type="Pfam" id="PF04153"/>
    </source>
</evidence>
<feature type="domain" description="CCR4-Not complex component Not N-terminal" evidence="10">
    <location>
        <begin position="1"/>
        <end position="141"/>
    </location>
</feature>
<evidence type="ECO:0000256" key="1">
    <source>
        <dbReference type="ARBA" id="ARBA00004123"/>
    </source>
</evidence>
<accession>A0A1R4AAF4</accession>
<keyword evidence="13" id="KW-1185">Reference proteome</keyword>
<dbReference type="InterPro" id="IPR007207">
    <property type="entry name" value="Not_N"/>
</dbReference>
<reference evidence="12 13" key="2">
    <citation type="journal article" date="2013" name="PLoS ONE">
        <title>Whole genome mapping and re-organization of the nuclear and mitochondrial genomes of Babesia microti isolates.</title>
        <authorList>
            <person name="Cornillot E."/>
            <person name="Dassouli A."/>
            <person name="Garg A."/>
            <person name="Pachikara N."/>
            <person name="Randazzo S."/>
            <person name="Depoix D."/>
            <person name="Carcy B."/>
            <person name="Delbecq S."/>
            <person name="Frutos R."/>
            <person name="Silva J.C."/>
            <person name="Sutton R."/>
            <person name="Krause P.J."/>
            <person name="Mamoun C.B."/>
        </authorList>
    </citation>
    <scope>NUCLEOTIDE SEQUENCE [LARGE SCALE GENOMIC DNA]</scope>
    <source>
        <strain evidence="12 13">RI</strain>
    </source>
</reference>
<organism evidence="12 13">
    <name type="scientific">Babesia microti (strain RI)</name>
    <dbReference type="NCBI Taxonomy" id="1133968"/>
    <lineage>
        <taxon>Eukaryota</taxon>
        <taxon>Sar</taxon>
        <taxon>Alveolata</taxon>
        <taxon>Apicomplexa</taxon>
        <taxon>Aconoidasida</taxon>
        <taxon>Piroplasmida</taxon>
        <taxon>Babesiidae</taxon>
        <taxon>Babesia</taxon>
    </lineage>
</organism>
<protein>
    <submittedName>
        <fullName evidence="12">NOT2 / NOT3 / NOT5 family</fullName>
    </submittedName>
</protein>
<dbReference type="Gene3D" id="2.30.30.1020">
    <property type="entry name" value="CCR4-NOT complex subunit 2/3/5, C-terminal domain"/>
    <property type="match status" value="1"/>
</dbReference>
<comment type="similarity">
    <text evidence="3">Belongs to the CNOT2/3/5 family.</text>
</comment>
<dbReference type="GO" id="GO:0030015">
    <property type="term" value="C:CCR4-NOT core complex"/>
    <property type="evidence" value="ECO:0007669"/>
    <property type="project" value="InterPro"/>
</dbReference>
<reference evidence="12 13" key="1">
    <citation type="journal article" date="2012" name="Nucleic Acids Res.">
        <title>Sequencing of the smallest Apicomplexan genome from the human pathogen Babesia microti.</title>
        <authorList>
            <person name="Cornillot E."/>
            <person name="Hadj-Kaddour K."/>
            <person name="Dassouli A."/>
            <person name="Noel B."/>
            <person name="Ranwez V."/>
            <person name="Vacherie B."/>
            <person name="Augagneur Y."/>
            <person name="Bres V."/>
            <person name="Duclos A."/>
            <person name="Randazzo S."/>
            <person name="Carcy B."/>
            <person name="Debierre-Grockiego F."/>
            <person name="Delbecq S."/>
            <person name="Moubri-Menage K."/>
            <person name="Shams-Eldin H."/>
            <person name="Usmani-Brown S."/>
            <person name="Bringaud F."/>
            <person name="Wincker P."/>
            <person name="Vivares C.P."/>
            <person name="Schwarz R.T."/>
            <person name="Schetters T.P."/>
            <person name="Krause P.J."/>
            <person name="Gorenflot A."/>
            <person name="Berry V."/>
            <person name="Barbe V."/>
            <person name="Ben Mamoun C."/>
        </authorList>
    </citation>
    <scope>NUCLEOTIDE SEQUENCE [LARGE SCALE GENOMIC DNA]</scope>
    <source>
        <strain evidence="12 13">RI</strain>
    </source>
</reference>
<sequence length="350" mass="41399">MERFKFLEKVFKKKTNIENLRGKATIDDEKAFYMNWLLEASLKVNSELNILSTKPERMEVLEKLKGRTIKGHDKYIPYEVEIENLKWHIQKMELLLTKLETENVDIELLKALKTEFEHYIENYKDNNAIFNPKIYDHFNLDLVQTNLPQVTAASNLSLPTKDTANVNAMEEKTEDLPLSMETSAWREKAQEVDEQPEAPDASSVVVGKVIDKPSLCKLLTEAFRTRPTRADVADISPIYGMPWKGRLPFFPSEPLDITPSYFERLSIETLFFAFYYQPGTYAQYLAALELKRQHWRFHTQYLTWFQRNEEPIKVTESYEKGSFVYFDVEEWRKRIKPEFTFFYCYLENEL</sequence>
<proteinExistence type="inferred from homology"/>
<feature type="domain" description="NOT2/NOT3/NOT5 C-terminal" evidence="11">
    <location>
        <begin position="235"/>
        <end position="346"/>
    </location>
</feature>
<keyword evidence="6" id="KW-0805">Transcription regulation</keyword>
<keyword evidence="7" id="KW-0804">Transcription</keyword>
<dbReference type="InterPro" id="IPR040168">
    <property type="entry name" value="Not2/3/5"/>
</dbReference>
<dbReference type="AlphaFoldDB" id="A0A1R4AAF4"/>
<evidence type="ECO:0000256" key="9">
    <source>
        <dbReference type="SAM" id="Coils"/>
    </source>
</evidence>
<dbReference type="Pfam" id="PF04065">
    <property type="entry name" value="Not3"/>
    <property type="match status" value="1"/>
</dbReference>
<evidence type="ECO:0000313" key="13">
    <source>
        <dbReference type="Proteomes" id="UP000002899"/>
    </source>
</evidence>
<dbReference type="Proteomes" id="UP000002899">
    <property type="component" value="Chromosome II"/>
</dbReference>
<dbReference type="InterPro" id="IPR007282">
    <property type="entry name" value="NOT2/3/5_C"/>
</dbReference>
<dbReference type="VEuPathDB" id="PiroplasmaDB:BMR1_02g02340"/>
<evidence type="ECO:0000313" key="12">
    <source>
        <dbReference type="EMBL" id="SJK85988.1"/>
    </source>
</evidence>
<dbReference type="OrthoDB" id="293823at2759"/>
<comment type="subcellular location">
    <subcellularLocation>
        <location evidence="2">Cytoplasm</location>
    </subcellularLocation>
    <subcellularLocation>
        <location evidence="1">Nucleus</location>
    </subcellularLocation>
</comment>
<evidence type="ECO:0000256" key="2">
    <source>
        <dbReference type="ARBA" id="ARBA00004496"/>
    </source>
</evidence>
<dbReference type="PANTHER" id="PTHR23326">
    <property type="entry name" value="CCR4 NOT-RELATED"/>
    <property type="match status" value="1"/>
</dbReference>
<evidence type="ECO:0000259" key="10">
    <source>
        <dbReference type="Pfam" id="PF04065"/>
    </source>
</evidence>
<dbReference type="GO" id="GO:0005737">
    <property type="term" value="C:cytoplasm"/>
    <property type="evidence" value="ECO:0007669"/>
    <property type="project" value="UniProtKB-SubCell"/>
</dbReference>
<dbReference type="KEGG" id="bmic:BMR1_02g02340"/>
<evidence type="ECO:0000256" key="8">
    <source>
        <dbReference type="ARBA" id="ARBA00023242"/>
    </source>
</evidence>
<keyword evidence="5" id="KW-0678">Repressor</keyword>
<feature type="coiled-coil region" evidence="9">
    <location>
        <begin position="82"/>
        <end position="109"/>
    </location>
</feature>
<keyword evidence="4" id="KW-0963">Cytoplasm</keyword>
<reference evidence="12 13" key="3">
    <citation type="journal article" date="2016" name="Sci. Rep.">
        <title>Genome-wide diversity and gene expression profiling of Babesia microti isolates identify polymorphic genes that mediate host-pathogen interactions.</title>
        <authorList>
            <person name="Silva J.C."/>
            <person name="Cornillot E."/>
            <person name="McCracken C."/>
            <person name="Usmani-Brown S."/>
            <person name="Dwivedi A."/>
            <person name="Ifeonu O.O."/>
            <person name="Crabtree J."/>
            <person name="Gotia H.T."/>
            <person name="Virji A.Z."/>
            <person name="Reynes C."/>
            <person name="Colinge J."/>
            <person name="Kumar V."/>
            <person name="Lawres L."/>
            <person name="Pazzi J.E."/>
            <person name="Pablo J.V."/>
            <person name="Hung C."/>
            <person name="Brancato J."/>
            <person name="Kumari P."/>
            <person name="Orvis J."/>
            <person name="Tretina K."/>
            <person name="Chibucos M."/>
            <person name="Ott S."/>
            <person name="Sadzewicz L."/>
            <person name="Sengamalay N."/>
            <person name="Shetty A.C."/>
            <person name="Su Q."/>
            <person name="Tallon L."/>
            <person name="Fraser C.M."/>
            <person name="Frutos R."/>
            <person name="Molina D.M."/>
            <person name="Krause P.J."/>
            <person name="Ben Mamoun C."/>
        </authorList>
    </citation>
    <scope>NUCLEOTIDE SEQUENCE [LARGE SCALE GENOMIC DNA]</scope>
    <source>
        <strain evidence="12 13">RI</strain>
    </source>
</reference>
<dbReference type="Pfam" id="PF04153">
    <property type="entry name" value="NOT2_3_5_C"/>
    <property type="match status" value="1"/>
</dbReference>
<dbReference type="EMBL" id="FO082872">
    <property type="protein sequence ID" value="SJK85988.1"/>
    <property type="molecule type" value="Genomic_DNA"/>
</dbReference>
<evidence type="ECO:0000256" key="5">
    <source>
        <dbReference type="ARBA" id="ARBA00022491"/>
    </source>
</evidence>
<keyword evidence="8" id="KW-0539">Nucleus</keyword>
<dbReference type="GO" id="GO:0006355">
    <property type="term" value="P:regulation of DNA-templated transcription"/>
    <property type="evidence" value="ECO:0007669"/>
    <property type="project" value="InterPro"/>
</dbReference>
<evidence type="ECO:0000256" key="7">
    <source>
        <dbReference type="ARBA" id="ARBA00023163"/>
    </source>
</evidence>
<name>A0A1R4AAF4_BABMR</name>
<keyword evidence="9" id="KW-0175">Coiled coil</keyword>
<gene>
    <name evidence="12" type="ORF">BMR1_02g02340</name>
</gene>
<evidence type="ECO:0000256" key="3">
    <source>
        <dbReference type="ARBA" id="ARBA00007682"/>
    </source>
</evidence>
<dbReference type="InterPro" id="IPR038635">
    <property type="entry name" value="CCR4-NOT_su2/3/5_C_sf"/>
</dbReference>
<evidence type="ECO:0000256" key="4">
    <source>
        <dbReference type="ARBA" id="ARBA00022490"/>
    </source>
</evidence>
<dbReference type="GO" id="GO:0005634">
    <property type="term" value="C:nucleus"/>
    <property type="evidence" value="ECO:0007669"/>
    <property type="project" value="UniProtKB-SubCell"/>
</dbReference>
<dbReference type="GeneID" id="24424254"/>
<dbReference type="RefSeq" id="XP_021338188.1">
    <property type="nucleotide sequence ID" value="XM_021481559.1"/>
</dbReference>
<evidence type="ECO:0000256" key="6">
    <source>
        <dbReference type="ARBA" id="ARBA00023015"/>
    </source>
</evidence>